<evidence type="ECO:0000313" key="5">
    <source>
        <dbReference type="EMBL" id="KAF6728044.1"/>
    </source>
</evidence>
<comment type="caution">
    <text evidence="5">The sequence shown here is derived from an EMBL/GenBank/DDBJ whole genome shotgun (WGS) entry which is preliminary data.</text>
</comment>
<dbReference type="SUPFAM" id="SSF49309">
    <property type="entry name" value="Transglutaminase, two C-terminal domains"/>
    <property type="match status" value="2"/>
</dbReference>
<sequence>MQQAAGNISSGSSSSRLKLVNFENDDNHISHQTQGLSSNYLVVRRGKPFKVTLMFDNQAWNRPNHRLVLEARLGGLSVRIPVRSPSNSFEPLGWSAMIYPGDLHPLSVTVHICAPVQSSVALYELHLDIETPQRRLTYEVGKFVLLCNPWLKGRCMKLFFCCVDVRSLHSCPCISEDPVYMPLDVQLTEYVQSDYGVVYMGTETNVVGRPWSFGQYEPGVLEACLKLLQVSPQHLSDNEKDYMARADPVYLSRVVCAMVNCNDDLGILQGKWQGSYTDGRKPTDWSGSADILNQWLSSNCKPVKYGQCWVFGAVLCSVMRVLGVPSRLVTVFNAAHDTNGNVKVEEVYSTCGEKLNLSKDSIWNFHVWVECWMRRNDLSAEFDGWQVVDPTPQETSAGMYRCGPCPVAAILQRRLRAPYDAPFLYASVDADVIRLVIRDQHVVGSMVEPDIVGRLICTKSVGLDSPENLTWTYKQKRREQHPGLMSSSQMSRIQPRVQTLSHPSGPTEGRTASPGAMAPSLQVSLTMDKVPSLGEDIRMTVTVSNGSGSPRDLLEHISAQLKEYDSSPQKSFWVFHGQVVIQPFQVLRLHHLISYSDYSSILAGEDFVNLAVVMKDTRTKERFLAAQEFSIQAPQVSIEVEGGDSMQMQEERAAHVSFTNRFSKALMEVVLTVEGSGLFLGKQDTRVAVLEPGKTIRKKVSVMATSPGTKVLMATLSHSNITASRGFHKVSVLLP</sequence>
<dbReference type="PIRSF" id="PIRSF000459">
    <property type="entry name" value="TGM_EBP42"/>
    <property type="match status" value="1"/>
</dbReference>
<dbReference type="SMART" id="SM00460">
    <property type="entry name" value="TGc"/>
    <property type="match status" value="1"/>
</dbReference>
<dbReference type="InterPro" id="IPR013783">
    <property type="entry name" value="Ig-like_fold"/>
</dbReference>
<keyword evidence="5" id="KW-0808">Transferase</keyword>
<dbReference type="Pfam" id="PF00868">
    <property type="entry name" value="Transglut_N"/>
    <property type="match status" value="1"/>
</dbReference>
<feature type="active site" evidence="2">
    <location>
        <position position="366"/>
    </location>
</feature>
<dbReference type="InterPro" id="IPR023608">
    <property type="entry name" value="Transglutaminase_animal"/>
</dbReference>
<proteinExistence type="inferred from homology"/>
<dbReference type="PANTHER" id="PTHR11590:SF80">
    <property type="entry name" value="TRANSGLUTAMINASE 5,-LIKE"/>
    <property type="match status" value="1"/>
</dbReference>
<reference evidence="5" key="1">
    <citation type="journal article" name="BMC Genomics">
        <title>Long-read sequencing and de novo genome assembly of marine medaka (Oryzias melastigma).</title>
        <authorList>
            <person name="Liang P."/>
            <person name="Saqib H.S.A."/>
            <person name="Ni X."/>
            <person name="Shen Y."/>
        </authorList>
    </citation>
    <scope>NUCLEOTIDE SEQUENCE</scope>
    <source>
        <strain evidence="5">Bigg-433</strain>
    </source>
</reference>
<dbReference type="SUPFAM" id="SSF54001">
    <property type="entry name" value="Cysteine proteinases"/>
    <property type="match status" value="1"/>
</dbReference>
<evidence type="ECO:0000259" key="4">
    <source>
        <dbReference type="SMART" id="SM00460"/>
    </source>
</evidence>
<dbReference type="InterPro" id="IPR001102">
    <property type="entry name" value="Transglutaminase_N"/>
</dbReference>
<dbReference type="Gene3D" id="3.90.260.10">
    <property type="entry name" value="Transglutaminase-like"/>
    <property type="match status" value="1"/>
</dbReference>
<evidence type="ECO:0000256" key="3">
    <source>
        <dbReference type="SAM" id="MobiDB-lite"/>
    </source>
</evidence>
<dbReference type="EMBL" id="WKFB01000294">
    <property type="protein sequence ID" value="KAF6728044.1"/>
    <property type="molecule type" value="Genomic_DNA"/>
</dbReference>
<feature type="domain" description="Transglutaminase-like" evidence="4">
    <location>
        <begin position="300"/>
        <end position="392"/>
    </location>
</feature>
<feature type="active site" evidence="2">
    <location>
        <position position="308"/>
    </location>
</feature>
<dbReference type="Pfam" id="PF00927">
    <property type="entry name" value="Transglut_C"/>
    <property type="match status" value="1"/>
</dbReference>
<dbReference type="InterPro" id="IPR036985">
    <property type="entry name" value="Transglutaminase-like_sf"/>
</dbReference>
<dbReference type="GO" id="GO:0005739">
    <property type="term" value="C:mitochondrion"/>
    <property type="evidence" value="ECO:0007669"/>
    <property type="project" value="TreeGrafter"/>
</dbReference>
<dbReference type="InterPro" id="IPR036238">
    <property type="entry name" value="Transglutaminase_C_sf"/>
</dbReference>
<dbReference type="GO" id="GO:0003810">
    <property type="term" value="F:protein-glutamine gamma-glutamyltransferase activity"/>
    <property type="evidence" value="ECO:0007669"/>
    <property type="project" value="InterPro"/>
</dbReference>
<feature type="active site" evidence="2">
    <location>
        <position position="389"/>
    </location>
</feature>
<protein>
    <submittedName>
        <fullName evidence="5">Protein-glutamine gamma-glutamyltransferase 5</fullName>
    </submittedName>
</protein>
<evidence type="ECO:0000256" key="1">
    <source>
        <dbReference type="ARBA" id="ARBA00005968"/>
    </source>
</evidence>
<feature type="compositionally biased region" description="Polar residues" evidence="3">
    <location>
        <begin position="485"/>
        <end position="504"/>
    </location>
</feature>
<evidence type="ECO:0000256" key="2">
    <source>
        <dbReference type="PIRSR" id="PIRSR000459-1"/>
    </source>
</evidence>
<dbReference type="InterPro" id="IPR002931">
    <property type="entry name" value="Transglutaminase-like"/>
</dbReference>
<dbReference type="InterPro" id="IPR050779">
    <property type="entry name" value="Transglutaminase"/>
</dbReference>
<name>A0A834CF23_ORYME</name>
<dbReference type="Pfam" id="PF01841">
    <property type="entry name" value="Transglut_core"/>
    <property type="match status" value="1"/>
</dbReference>
<organism evidence="5 6">
    <name type="scientific">Oryzias melastigma</name>
    <name type="common">Marine medaka</name>
    <dbReference type="NCBI Taxonomy" id="30732"/>
    <lineage>
        <taxon>Eukaryota</taxon>
        <taxon>Metazoa</taxon>
        <taxon>Chordata</taxon>
        <taxon>Craniata</taxon>
        <taxon>Vertebrata</taxon>
        <taxon>Euteleostomi</taxon>
        <taxon>Actinopterygii</taxon>
        <taxon>Neopterygii</taxon>
        <taxon>Teleostei</taxon>
        <taxon>Neoteleostei</taxon>
        <taxon>Acanthomorphata</taxon>
        <taxon>Ovalentaria</taxon>
        <taxon>Atherinomorphae</taxon>
        <taxon>Beloniformes</taxon>
        <taxon>Adrianichthyidae</taxon>
        <taxon>Oryziinae</taxon>
        <taxon>Oryzias</taxon>
    </lineage>
</organism>
<dbReference type="InterPro" id="IPR008958">
    <property type="entry name" value="Transglutaminase_C"/>
</dbReference>
<accession>A0A834CF23</accession>
<dbReference type="Proteomes" id="UP000646548">
    <property type="component" value="Unassembled WGS sequence"/>
</dbReference>
<dbReference type="InterPro" id="IPR038765">
    <property type="entry name" value="Papain-like_cys_pep_sf"/>
</dbReference>
<gene>
    <name evidence="5" type="ORF">FQA47_008140</name>
</gene>
<dbReference type="FunFam" id="3.90.260.10:FF:000002">
    <property type="entry name" value="Erythrocyte membrane protein band 4.2"/>
    <property type="match status" value="1"/>
</dbReference>
<comment type="similarity">
    <text evidence="1">Belongs to the transglutaminase superfamily. Transglutaminase family.</text>
</comment>
<feature type="region of interest" description="Disordered" evidence="3">
    <location>
        <begin position="477"/>
        <end position="518"/>
    </location>
</feature>
<dbReference type="SUPFAM" id="SSF81296">
    <property type="entry name" value="E set domains"/>
    <property type="match status" value="1"/>
</dbReference>
<evidence type="ECO:0000313" key="6">
    <source>
        <dbReference type="Proteomes" id="UP000646548"/>
    </source>
</evidence>
<dbReference type="Gene3D" id="2.60.40.10">
    <property type="entry name" value="Immunoglobulins"/>
    <property type="match status" value="3"/>
</dbReference>
<dbReference type="GO" id="GO:0007399">
    <property type="term" value="P:nervous system development"/>
    <property type="evidence" value="ECO:0007669"/>
    <property type="project" value="UniProtKB-ARBA"/>
</dbReference>
<dbReference type="PANTHER" id="PTHR11590">
    <property type="entry name" value="PROTEIN-GLUTAMINE GAMMA-GLUTAMYLTRANSFERASE"/>
    <property type="match status" value="1"/>
</dbReference>
<dbReference type="InterPro" id="IPR014756">
    <property type="entry name" value="Ig_E-set"/>
</dbReference>
<dbReference type="AlphaFoldDB" id="A0A834CF23"/>